<gene>
    <name evidence="4" type="ORF">AVDCRST_MAG70-2084</name>
</gene>
<dbReference type="NCBIfam" id="TIGR04272">
    <property type="entry name" value="cxxc_cxxc_Mbark"/>
    <property type="match status" value="1"/>
</dbReference>
<feature type="domain" description="CxxC-x17-CxxC" evidence="3">
    <location>
        <begin position="99"/>
        <end position="135"/>
    </location>
</feature>
<evidence type="ECO:0000256" key="1">
    <source>
        <dbReference type="SAM" id="MobiDB-lite"/>
    </source>
</evidence>
<evidence type="ECO:0000313" key="4">
    <source>
        <dbReference type="EMBL" id="CAA9566508.1"/>
    </source>
</evidence>
<protein>
    <submittedName>
        <fullName evidence="4">Single-stranded DNA-binding protein</fullName>
    </submittedName>
</protein>
<dbReference type="InterPro" id="IPR025306">
    <property type="entry name" value="Zn-bnd_dom_prob"/>
</dbReference>
<sequence>MSDRTLTCRDCGEAFTFTAGEQAFYQERGFSEPQRCQSCRASRKAQRNASGYDSGAGASTGGYGGGGGYSSGGGGYSSGGGGGYSSGGGGGYGGGGGARQLYPAVCSSCGKETEVPFQPRSDKPVYCRDCFQERRASAPRYSSSY</sequence>
<evidence type="ECO:0000259" key="3">
    <source>
        <dbReference type="Pfam" id="PF23477"/>
    </source>
</evidence>
<dbReference type="GO" id="GO:0003677">
    <property type="term" value="F:DNA binding"/>
    <property type="evidence" value="ECO:0007669"/>
    <property type="project" value="UniProtKB-KW"/>
</dbReference>
<organism evidence="4">
    <name type="scientific">uncultured Thermomicrobiales bacterium</name>
    <dbReference type="NCBI Taxonomy" id="1645740"/>
    <lineage>
        <taxon>Bacteria</taxon>
        <taxon>Pseudomonadati</taxon>
        <taxon>Thermomicrobiota</taxon>
        <taxon>Thermomicrobia</taxon>
        <taxon>Thermomicrobiales</taxon>
        <taxon>environmental samples</taxon>
    </lineage>
</organism>
<feature type="region of interest" description="Disordered" evidence="1">
    <location>
        <begin position="45"/>
        <end position="64"/>
    </location>
</feature>
<dbReference type="EMBL" id="CADCWH010000334">
    <property type="protein sequence ID" value="CAA9566508.1"/>
    <property type="molecule type" value="Genomic_DNA"/>
</dbReference>
<accession>A0A6J4V4Y8</accession>
<reference evidence="4" key="1">
    <citation type="submission" date="2020-02" db="EMBL/GenBank/DDBJ databases">
        <authorList>
            <person name="Meier V. D."/>
        </authorList>
    </citation>
    <scope>NUCLEOTIDE SEQUENCE</scope>
    <source>
        <strain evidence="4">AVDCRST_MAG70</strain>
    </source>
</reference>
<dbReference type="Pfam" id="PF23477">
    <property type="entry name" value="zf_Tbcl_2"/>
    <property type="match status" value="1"/>
</dbReference>
<keyword evidence="4" id="KW-0238">DNA-binding</keyword>
<feature type="domain" description="Probable zinc-binding" evidence="2">
    <location>
        <begin position="3"/>
        <end position="48"/>
    </location>
</feature>
<name>A0A6J4V4Y8_9BACT</name>
<dbReference type="Pfam" id="PF13451">
    <property type="entry name" value="zf_Tbcl"/>
    <property type="match status" value="1"/>
</dbReference>
<dbReference type="InterPro" id="IPR026363">
    <property type="entry name" value="CxxC-x17-CxxC_dom"/>
</dbReference>
<dbReference type="AlphaFoldDB" id="A0A6J4V4Y8"/>
<evidence type="ECO:0000259" key="2">
    <source>
        <dbReference type="Pfam" id="PF13451"/>
    </source>
</evidence>
<proteinExistence type="predicted"/>